<evidence type="ECO:0000313" key="2">
    <source>
        <dbReference type="Proteomes" id="UP000244811"/>
    </source>
</evidence>
<sequence>MKNRIDNILMYTFKTEKRKYKLFNYVFKFYFNSDQNVRVVPKQSLLNVVISKKSQNMLQKQLIGIKKKKSYKNI</sequence>
<protein>
    <submittedName>
        <fullName evidence="1">Uncharacterized protein</fullName>
    </submittedName>
</protein>
<dbReference type="EMBL" id="CP056069">
    <property type="protein sequence ID" value="UVC49421.1"/>
    <property type="molecule type" value="Genomic_DNA"/>
</dbReference>
<gene>
    <name evidence="1" type="ORF">MACK_003252</name>
</gene>
<dbReference type="Proteomes" id="UP000244811">
    <property type="component" value="Chromosome 1"/>
</dbReference>
<proteinExistence type="predicted"/>
<reference evidence="1" key="1">
    <citation type="submission" date="2022-07" db="EMBL/GenBank/DDBJ databases">
        <title>Evaluation of T. orientalis genome assembly methods using nanopore sequencing and analysis of variation between genomes.</title>
        <authorList>
            <person name="Yam J."/>
            <person name="Micallef M.L."/>
            <person name="Liu M."/>
            <person name="Djordjevic S.P."/>
            <person name="Bogema D.R."/>
            <person name="Jenkins C."/>
        </authorList>
    </citation>
    <scope>NUCLEOTIDE SEQUENCE</scope>
    <source>
        <strain evidence="1">Goon Nure</strain>
    </source>
</reference>
<dbReference type="AlphaFoldDB" id="A0A976SIE7"/>
<name>A0A976SIE7_THEOR</name>
<evidence type="ECO:0000313" key="1">
    <source>
        <dbReference type="EMBL" id="UVC49421.1"/>
    </source>
</evidence>
<accession>A0A976SIE7</accession>
<organism evidence="1 2">
    <name type="scientific">Theileria orientalis</name>
    <dbReference type="NCBI Taxonomy" id="68886"/>
    <lineage>
        <taxon>Eukaryota</taxon>
        <taxon>Sar</taxon>
        <taxon>Alveolata</taxon>
        <taxon>Apicomplexa</taxon>
        <taxon>Aconoidasida</taxon>
        <taxon>Piroplasmida</taxon>
        <taxon>Theileriidae</taxon>
        <taxon>Theileria</taxon>
    </lineage>
</organism>